<keyword evidence="2" id="KW-1185">Reference proteome</keyword>
<sequence length="134" mass="15070">MPENAHPPLHDPRLPVDSLRLSESRRMVKINAEIYLAERFTHMIRQLNDRVMAHLTDNGTVLEAFAVTNGLKHGCVLTPILLIFMLPATLMDAYRDERPGIHISSGTQMQAVDVQKGLGIWISTSIKPMMHCSK</sequence>
<dbReference type="OrthoDB" id="10070415at2759"/>
<evidence type="ECO:0000313" key="1">
    <source>
        <dbReference type="EMBL" id="VDN13582.1"/>
    </source>
</evidence>
<name>A0A3P7NZC4_DIBLA</name>
<proteinExistence type="predicted"/>
<organism evidence="1 2">
    <name type="scientific">Dibothriocephalus latus</name>
    <name type="common">Fish tapeworm</name>
    <name type="synonym">Diphyllobothrium latum</name>
    <dbReference type="NCBI Taxonomy" id="60516"/>
    <lineage>
        <taxon>Eukaryota</taxon>
        <taxon>Metazoa</taxon>
        <taxon>Spiralia</taxon>
        <taxon>Lophotrochozoa</taxon>
        <taxon>Platyhelminthes</taxon>
        <taxon>Cestoda</taxon>
        <taxon>Eucestoda</taxon>
        <taxon>Diphyllobothriidea</taxon>
        <taxon>Diphyllobothriidae</taxon>
        <taxon>Dibothriocephalus</taxon>
    </lineage>
</organism>
<gene>
    <name evidence="1" type="ORF">DILT_LOCUS9413</name>
</gene>
<evidence type="ECO:0000313" key="2">
    <source>
        <dbReference type="Proteomes" id="UP000281553"/>
    </source>
</evidence>
<dbReference type="EMBL" id="UYRU01056784">
    <property type="protein sequence ID" value="VDN13582.1"/>
    <property type="molecule type" value="Genomic_DNA"/>
</dbReference>
<dbReference type="AlphaFoldDB" id="A0A3P7NZC4"/>
<evidence type="ECO:0008006" key="3">
    <source>
        <dbReference type="Google" id="ProtNLM"/>
    </source>
</evidence>
<reference evidence="1 2" key="1">
    <citation type="submission" date="2018-11" db="EMBL/GenBank/DDBJ databases">
        <authorList>
            <consortium name="Pathogen Informatics"/>
        </authorList>
    </citation>
    <scope>NUCLEOTIDE SEQUENCE [LARGE SCALE GENOMIC DNA]</scope>
</reference>
<protein>
    <recommendedName>
        <fullName evidence="3">Reverse transcriptase domain-containing protein</fullName>
    </recommendedName>
</protein>
<accession>A0A3P7NZC4</accession>
<dbReference type="Proteomes" id="UP000281553">
    <property type="component" value="Unassembled WGS sequence"/>
</dbReference>